<name>M7PJ33_9GAMM</name>
<feature type="domain" description="Penicillin-binding protein transpeptidase" evidence="1">
    <location>
        <begin position="28"/>
        <end position="245"/>
    </location>
</feature>
<accession>M7PJ33</accession>
<organism evidence="2 3">
    <name type="scientific">Methylophaga lonarensis MPL</name>
    <dbReference type="NCBI Taxonomy" id="1286106"/>
    <lineage>
        <taxon>Bacteria</taxon>
        <taxon>Pseudomonadati</taxon>
        <taxon>Pseudomonadota</taxon>
        <taxon>Gammaproteobacteria</taxon>
        <taxon>Thiotrichales</taxon>
        <taxon>Piscirickettsiaceae</taxon>
        <taxon>Methylophaga</taxon>
    </lineage>
</organism>
<dbReference type="Proteomes" id="UP000012019">
    <property type="component" value="Unassembled WGS sequence"/>
</dbReference>
<dbReference type="InterPro" id="IPR012338">
    <property type="entry name" value="Beta-lactam/transpept-like"/>
</dbReference>
<keyword evidence="3" id="KW-1185">Reference proteome</keyword>
<dbReference type="Pfam" id="PF00905">
    <property type="entry name" value="Transpeptidase"/>
    <property type="match status" value="1"/>
</dbReference>
<dbReference type="SUPFAM" id="SSF56601">
    <property type="entry name" value="beta-lactamase/transpeptidase-like"/>
    <property type="match status" value="1"/>
</dbReference>
<comment type="caution">
    <text evidence="2">The sequence shown here is derived from an EMBL/GenBank/DDBJ whole genome shotgun (WGS) entry which is preliminary data.</text>
</comment>
<dbReference type="eggNOG" id="COG2602">
    <property type="taxonomic scope" value="Bacteria"/>
</dbReference>
<evidence type="ECO:0000313" key="3">
    <source>
        <dbReference type="Proteomes" id="UP000012019"/>
    </source>
</evidence>
<dbReference type="AlphaFoldDB" id="M7PJ33"/>
<reference evidence="2 3" key="1">
    <citation type="journal article" date="2013" name="Genome Announc.">
        <title>Draft Genome Sequence of Methylophaga lonarensis MPLT, a Haloalkaliphilic (Non-Methane-Utilizing) Methylotroph.</title>
        <authorList>
            <person name="Shetty S.A."/>
            <person name="Marathe N.P."/>
            <person name="Munot H."/>
            <person name="Antony C.P."/>
            <person name="Dhotre D.P."/>
            <person name="Murrell J.C."/>
            <person name="Shouche Y.S."/>
        </authorList>
    </citation>
    <scope>NUCLEOTIDE SEQUENCE [LARGE SCALE GENOMIC DNA]</scope>
    <source>
        <strain evidence="2 3">MPL</strain>
    </source>
</reference>
<evidence type="ECO:0000259" key="1">
    <source>
        <dbReference type="Pfam" id="PF00905"/>
    </source>
</evidence>
<dbReference type="Gene3D" id="3.40.710.10">
    <property type="entry name" value="DD-peptidase/beta-lactamase superfamily"/>
    <property type="match status" value="1"/>
</dbReference>
<dbReference type="EMBL" id="APHR01000012">
    <property type="protein sequence ID" value="EMR13890.1"/>
    <property type="molecule type" value="Genomic_DNA"/>
</dbReference>
<dbReference type="GO" id="GO:0008658">
    <property type="term" value="F:penicillin binding"/>
    <property type="evidence" value="ECO:0007669"/>
    <property type="project" value="InterPro"/>
</dbReference>
<proteinExistence type="predicted"/>
<sequence>MLAASASAQVEIQSELDWQRIFDDFAANGTIVVLDKRQTQAEMRVWNQARSQQRLPPASTFKIPHVLFALDAGVVKDEFQVFPWDGVQRTFADHNQDQDLRSSMRTSAVWVYELFGEQIGQDKAREYLSCIDYGNADPTGNTSTYWIDGNLRITAQEQVSFLEKLYLNQLPFDEADQRLVKDLMIVEAGRDWILRAKTGWEGQIGWWVGWVEWPAGPVFFALNIDTPNRLEDLHKREAITRKVLQSIAALPGT</sequence>
<dbReference type="InterPro" id="IPR001460">
    <property type="entry name" value="PCN-bd_Tpept"/>
</dbReference>
<protein>
    <submittedName>
        <fullName evidence="2">Beta-lactamase</fullName>
    </submittedName>
</protein>
<dbReference type="NCBIfam" id="NF012161">
    <property type="entry name" value="bla_class_D_main"/>
    <property type="match status" value="1"/>
</dbReference>
<dbReference type="PATRIC" id="fig|1286106.3.peg.532"/>
<evidence type="ECO:0000313" key="2">
    <source>
        <dbReference type="EMBL" id="EMR13890.1"/>
    </source>
</evidence>
<gene>
    <name evidence="2" type="ORF">MPL1_02688</name>
</gene>
<dbReference type="STRING" id="1286106.MPL1_02688"/>